<feature type="compositionally biased region" description="Polar residues" evidence="7">
    <location>
        <begin position="1436"/>
        <end position="1445"/>
    </location>
</feature>
<evidence type="ECO:0000256" key="1">
    <source>
        <dbReference type="ARBA" id="ARBA00022741"/>
    </source>
</evidence>
<dbReference type="GO" id="GO:0005524">
    <property type="term" value="F:ATP binding"/>
    <property type="evidence" value="ECO:0007669"/>
    <property type="project" value="UniProtKB-UniRule"/>
</dbReference>
<evidence type="ECO:0000256" key="6">
    <source>
        <dbReference type="PROSITE-ProRule" id="PRU00782"/>
    </source>
</evidence>
<dbReference type="Gene3D" id="1.20.120.720">
    <property type="entry name" value="Myosin VI head, motor domain, U50 subdomain"/>
    <property type="match status" value="1"/>
</dbReference>
<reference evidence="9 10" key="1">
    <citation type="submission" date="2020-04" db="EMBL/GenBank/DDBJ databases">
        <title>Perkinsus olseni comparative genomics.</title>
        <authorList>
            <person name="Bogema D.R."/>
        </authorList>
    </citation>
    <scope>NUCLEOTIDE SEQUENCE [LARGE SCALE GENOMIC DNA]</scope>
    <source>
        <strain evidence="9">ATCC PRA-179</strain>
    </source>
</reference>
<feature type="domain" description="Myosin motor" evidence="8">
    <location>
        <begin position="108"/>
        <end position="903"/>
    </location>
</feature>
<dbReference type="InterPro" id="IPR036961">
    <property type="entry name" value="Kinesin_motor_dom_sf"/>
</dbReference>
<comment type="caution">
    <text evidence="9">The sequence shown here is derived from an EMBL/GenBank/DDBJ whole genome shotgun (WGS) entry which is preliminary data.</text>
</comment>
<dbReference type="InterPro" id="IPR001609">
    <property type="entry name" value="Myosin_head_motor_dom-like"/>
</dbReference>
<feature type="region of interest" description="Disordered" evidence="7">
    <location>
        <begin position="651"/>
        <end position="673"/>
    </location>
</feature>
<protein>
    <recommendedName>
        <fullName evidence="8">Myosin motor domain-containing protein</fullName>
    </recommendedName>
</protein>
<gene>
    <name evidence="9" type="ORF">FOZ61_010992</name>
</gene>
<dbReference type="PROSITE" id="PS50096">
    <property type="entry name" value="IQ"/>
    <property type="match status" value="1"/>
</dbReference>
<feature type="compositionally biased region" description="Low complexity" evidence="7">
    <location>
        <begin position="1085"/>
        <end position="1097"/>
    </location>
</feature>
<dbReference type="PROSITE" id="PS51456">
    <property type="entry name" value="MYOSIN_MOTOR"/>
    <property type="match status" value="1"/>
</dbReference>
<evidence type="ECO:0000259" key="8">
    <source>
        <dbReference type="PROSITE" id="PS51456"/>
    </source>
</evidence>
<keyword evidence="3 6" id="KW-0518">Myosin</keyword>
<feature type="region of interest" description="Disordered" evidence="7">
    <location>
        <begin position="1430"/>
        <end position="1451"/>
    </location>
</feature>
<dbReference type="Gene3D" id="3.40.850.10">
    <property type="entry name" value="Kinesin motor domain"/>
    <property type="match status" value="1"/>
</dbReference>
<keyword evidence="5 6" id="KW-0009">Actin-binding</keyword>
<dbReference type="Pfam" id="PF00063">
    <property type="entry name" value="Myosin_head"/>
    <property type="match status" value="1"/>
</dbReference>
<dbReference type="Gene3D" id="1.20.58.530">
    <property type="match status" value="1"/>
</dbReference>
<organism evidence="9 10">
    <name type="scientific">Perkinsus olseni</name>
    <name type="common">Perkinsus atlanticus</name>
    <dbReference type="NCBI Taxonomy" id="32597"/>
    <lineage>
        <taxon>Eukaryota</taxon>
        <taxon>Sar</taxon>
        <taxon>Alveolata</taxon>
        <taxon>Perkinsozoa</taxon>
        <taxon>Perkinsea</taxon>
        <taxon>Perkinsida</taxon>
        <taxon>Perkinsidae</taxon>
        <taxon>Perkinsus</taxon>
    </lineage>
</organism>
<evidence type="ECO:0000256" key="3">
    <source>
        <dbReference type="ARBA" id="ARBA00023123"/>
    </source>
</evidence>
<evidence type="ECO:0000256" key="4">
    <source>
        <dbReference type="ARBA" id="ARBA00023175"/>
    </source>
</evidence>
<keyword evidence="2 6" id="KW-0067">ATP-binding</keyword>
<dbReference type="EMBL" id="JABAHT010000096">
    <property type="protein sequence ID" value="KAF4665359.1"/>
    <property type="molecule type" value="Genomic_DNA"/>
</dbReference>
<dbReference type="InterPro" id="IPR027417">
    <property type="entry name" value="P-loop_NTPase"/>
</dbReference>
<dbReference type="Gene3D" id="1.20.5.4820">
    <property type="match status" value="1"/>
</dbReference>
<feature type="region of interest" description="Disordered" evidence="7">
    <location>
        <begin position="1080"/>
        <end position="1151"/>
    </location>
</feature>
<dbReference type="GO" id="GO:0005737">
    <property type="term" value="C:cytoplasm"/>
    <property type="evidence" value="ECO:0007669"/>
    <property type="project" value="TreeGrafter"/>
</dbReference>
<sequence length="1451" mass="160617">MLLSRRNRKSTLTSKSRAEGKYRTPKKPSYGGSDWSPPPATATTSVETGSTVWVPVDTEEAWQVGEVIGVDENNAMLVRLASHNEESLEVVVPRDCQVYPVSRAFGREDVDDLTSLKHLHEPALLQVLQNRFNRDQLYTMCGPILLAVNPFKYIKGLYEKSIVDRFLLDPDSFIHTPHVFSTALQAYKGMCGESSVRQGVSQSILISGESGAGKTETTKLVMQFLSACGRASKGDINRQVLESNPLLEAFGNACTLRNDNSSRFGKFIQLQFDGEKDHLRLKGARIETYLLEKIRVTNQIQGERNFHIFYQICAAAAVSRRTAGGCLYSYPQIIDAEGVKGMEIELKGLADHSCFSYLTRDTAVHKLSHGLDLEGFERTVHAMTVIGYGKEGIEHIFRLAAAILRLGNVEFAAPEGDSEASVVINREELALACELLDLDSEVMERALCSKSYSAVDDHCGGNGDKAAGVSSTSLSVIPLPVEKAIEQRDALARFLYGLVFTKVVVKTNSACITATPSPATYERRRRQSVASSLADFTDDGSLFCGVLDIFGFEYYKNNTFEQLCINYANERLQGFFVDYVFNHEQQVYHRDGIHWESVVLDYPDNQASIALLDGRPDGLLTLLDEECKVVGGSDENYFGKIAKAHSCDGPLARAQQQHPRHGGEDNDEYQHQQQERRKMFEVVKQKKVSFIVGHFAGPVEYSCDQFLDKNRDAMSNDLAKALGTNKELRRGLRTFRSDSNLGLPTGGAPRKRQKVYTVAGEFRDQLSALMTVLKETNPHFIRCIKPNQKNLPDRFERSSVVDQLRYGGVIQAVEVARNGYPVRISLEDFAQDYWPVLSGMTGHMYKDMAAGQLRQMISTCMARLADELSSKADRPVKDFLFLVGNTKVFLKRPAYEHLNLALHTVRSAMACRIQAVWKGRAQRRQTLMMIEALVKLQRAVKCYVRRIREQRRAAATRIQAWRRKIAAAREYVIRRSRVRRSVALIEAYRLGVLQRRRMKAAEEDELEALSAVNSPSLERTMLRDENSPMDSNDVTRISVMNEDLISTLAIRPYRLSTGSLNSCHSVPCYGSMCMDSGGRCRPAGSRRLSSSSSGSSSMDNTDSDGDASSPSYFGDDKCHSRSNGVKHPSSMAVPSGARVKEPATRTQQEACAAMRTPSLSARSMCASPPLAHTPTRGFRGSPPRLGAAPPRRFRQSAANFGFARSTTPLLAHQRIRSVPHGAMASSSASSLQIVQGSLAKHAPATMLGSLVSPTALPRSTTPNFFGPSRPLRAENVSLASPPPIALQKQRQSPLVPFNPPVTDASGVALRSKRTTGFGPAMAYHQQRTAGCSNAPGSHNFRQKLRVPKVPSFHLRTFSNASTKHNSKQHVVHPPPPPPFHHHPPPPSNVASVSLPSTTVNQHRPVVPWIPPSRNRASSIEEWTRLQIRAARRISPSDGSGHQQQPERGVKS</sequence>
<dbReference type="GO" id="GO:0051015">
    <property type="term" value="F:actin filament binding"/>
    <property type="evidence" value="ECO:0007669"/>
    <property type="project" value="TreeGrafter"/>
</dbReference>
<dbReference type="PANTHER" id="PTHR13140:SF706">
    <property type="entry name" value="DILUTE CLASS UNCONVENTIONAL MYOSIN, ISOFORM C"/>
    <property type="match status" value="1"/>
</dbReference>
<accession>A0A7J6M1E0</accession>
<dbReference type="GO" id="GO:0016459">
    <property type="term" value="C:myosin complex"/>
    <property type="evidence" value="ECO:0007669"/>
    <property type="project" value="UniProtKB-KW"/>
</dbReference>
<dbReference type="GO" id="GO:0000146">
    <property type="term" value="F:microfilament motor activity"/>
    <property type="evidence" value="ECO:0007669"/>
    <property type="project" value="TreeGrafter"/>
</dbReference>
<dbReference type="Proteomes" id="UP000570595">
    <property type="component" value="Unassembled WGS sequence"/>
</dbReference>
<feature type="compositionally biased region" description="Basic and acidic residues" evidence="7">
    <location>
        <begin position="661"/>
        <end position="673"/>
    </location>
</feature>
<evidence type="ECO:0000256" key="2">
    <source>
        <dbReference type="ARBA" id="ARBA00022840"/>
    </source>
</evidence>
<evidence type="ECO:0000313" key="10">
    <source>
        <dbReference type="Proteomes" id="UP000570595"/>
    </source>
</evidence>
<feature type="binding site" evidence="6">
    <location>
        <begin position="208"/>
        <end position="215"/>
    </location>
    <ligand>
        <name>ATP</name>
        <dbReference type="ChEBI" id="CHEBI:30616"/>
    </ligand>
</feature>
<proteinExistence type="inferred from homology"/>
<evidence type="ECO:0000256" key="7">
    <source>
        <dbReference type="SAM" id="MobiDB-lite"/>
    </source>
</evidence>
<dbReference type="GO" id="GO:0016020">
    <property type="term" value="C:membrane"/>
    <property type="evidence" value="ECO:0007669"/>
    <property type="project" value="TreeGrafter"/>
</dbReference>
<keyword evidence="1 6" id="KW-0547">Nucleotide-binding</keyword>
<dbReference type="Gene3D" id="1.10.10.820">
    <property type="match status" value="1"/>
</dbReference>
<dbReference type="SUPFAM" id="SSF52540">
    <property type="entry name" value="P-loop containing nucleoside triphosphate hydrolases"/>
    <property type="match status" value="1"/>
</dbReference>
<dbReference type="GO" id="GO:0007015">
    <property type="term" value="P:actin filament organization"/>
    <property type="evidence" value="ECO:0007669"/>
    <property type="project" value="TreeGrafter"/>
</dbReference>
<dbReference type="CDD" id="cd00124">
    <property type="entry name" value="MYSc"/>
    <property type="match status" value="1"/>
</dbReference>
<feature type="region of interest" description="Actin-binding" evidence="6">
    <location>
        <begin position="766"/>
        <end position="788"/>
    </location>
</feature>
<feature type="region of interest" description="Disordered" evidence="7">
    <location>
        <begin position="1"/>
        <end position="47"/>
    </location>
</feature>
<feature type="region of interest" description="Disordered" evidence="7">
    <location>
        <begin position="1359"/>
        <end position="1394"/>
    </location>
</feature>
<comment type="similarity">
    <text evidence="6">Belongs to the TRAFAC class myosin-kinesin ATPase superfamily. Myosin family.</text>
</comment>
<dbReference type="PRINTS" id="PR00193">
    <property type="entry name" value="MYOSINHEAVY"/>
</dbReference>
<keyword evidence="4 6" id="KW-0505">Motor protein</keyword>
<dbReference type="OrthoDB" id="6108017at2759"/>
<evidence type="ECO:0000313" key="9">
    <source>
        <dbReference type="EMBL" id="KAF4665359.1"/>
    </source>
</evidence>
<evidence type="ECO:0000256" key="5">
    <source>
        <dbReference type="ARBA" id="ARBA00023203"/>
    </source>
</evidence>
<dbReference type="PANTHER" id="PTHR13140">
    <property type="entry name" value="MYOSIN"/>
    <property type="match status" value="1"/>
</dbReference>
<name>A0A7J6M1E0_PEROL</name>
<dbReference type="SMART" id="SM00242">
    <property type="entry name" value="MYSc"/>
    <property type="match status" value="1"/>
</dbReference>